<dbReference type="PROSITE" id="PS50977">
    <property type="entry name" value="HTH_TETR_2"/>
    <property type="match status" value="1"/>
</dbReference>
<dbReference type="EMBL" id="JBHSRS010000079">
    <property type="protein sequence ID" value="MFC6282685.1"/>
    <property type="molecule type" value="Genomic_DNA"/>
</dbReference>
<keyword evidence="8" id="KW-1185">Reference proteome</keyword>
<sequence length="213" mass="23835">MATRRPTEDTAAATEGFRPRVDNRPEQIIGIACRLFAKRGYEGTSLRDIAEEAQITKAALYYHFPNKEALYHRIVLDSLRALIDSVRAAVDAAPTPLEKVRQYMLVSADFMDADRDSWMAGSNAFWMGAESEPRTLAIALRNEYETLLRSCIADAINAGEFRPSNIALTGRFLLSTLNQISRWHNPKGAMSTREVVEQYLDMALHGLQATARA</sequence>
<dbReference type="InterPro" id="IPR050109">
    <property type="entry name" value="HTH-type_TetR-like_transc_reg"/>
</dbReference>
<name>A0ABW1TZK3_9BURK</name>
<evidence type="ECO:0000256" key="3">
    <source>
        <dbReference type="ARBA" id="ARBA00023125"/>
    </source>
</evidence>
<dbReference type="SUPFAM" id="SSF46689">
    <property type="entry name" value="Homeodomain-like"/>
    <property type="match status" value="1"/>
</dbReference>
<proteinExistence type="predicted"/>
<keyword evidence="2" id="KW-0805">Transcription regulation</keyword>
<evidence type="ECO:0000256" key="2">
    <source>
        <dbReference type="ARBA" id="ARBA00023015"/>
    </source>
</evidence>
<dbReference type="Pfam" id="PF17932">
    <property type="entry name" value="TetR_C_24"/>
    <property type="match status" value="1"/>
</dbReference>
<evidence type="ECO:0000313" key="7">
    <source>
        <dbReference type="EMBL" id="MFC6282685.1"/>
    </source>
</evidence>
<evidence type="ECO:0000313" key="8">
    <source>
        <dbReference type="Proteomes" id="UP001596270"/>
    </source>
</evidence>
<evidence type="ECO:0000256" key="5">
    <source>
        <dbReference type="PROSITE-ProRule" id="PRU00335"/>
    </source>
</evidence>
<dbReference type="SUPFAM" id="SSF48498">
    <property type="entry name" value="Tetracyclin repressor-like, C-terminal domain"/>
    <property type="match status" value="1"/>
</dbReference>
<dbReference type="PANTHER" id="PTHR30055:SF240">
    <property type="entry name" value="HTH-TYPE TRANSCRIPTIONAL REGULATOR ACRR"/>
    <property type="match status" value="1"/>
</dbReference>
<keyword evidence="1" id="KW-0678">Repressor</keyword>
<keyword evidence="3 5" id="KW-0238">DNA-binding</keyword>
<dbReference type="InterPro" id="IPR036271">
    <property type="entry name" value="Tet_transcr_reg_TetR-rel_C_sf"/>
</dbReference>
<feature type="DNA-binding region" description="H-T-H motif" evidence="5">
    <location>
        <begin position="45"/>
        <end position="64"/>
    </location>
</feature>
<accession>A0ABW1TZK3</accession>
<evidence type="ECO:0000259" key="6">
    <source>
        <dbReference type="PROSITE" id="PS50977"/>
    </source>
</evidence>
<evidence type="ECO:0000256" key="4">
    <source>
        <dbReference type="ARBA" id="ARBA00023163"/>
    </source>
</evidence>
<feature type="domain" description="HTH tetR-type" evidence="6">
    <location>
        <begin position="22"/>
        <end position="82"/>
    </location>
</feature>
<dbReference type="PROSITE" id="PS01081">
    <property type="entry name" value="HTH_TETR_1"/>
    <property type="match status" value="1"/>
</dbReference>
<dbReference type="InterPro" id="IPR041490">
    <property type="entry name" value="KstR2_TetR_C"/>
</dbReference>
<keyword evidence="4" id="KW-0804">Transcription</keyword>
<evidence type="ECO:0000256" key="1">
    <source>
        <dbReference type="ARBA" id="ARBA00022491"/>
    </source>
</evidence>
<gene>
    <name evidence="7" type="ORF">ACFQND_15775</name>
</gene>
<dbReference type="Gene3D" id="1.10.10.60">
    <property type="entry name" value="Homeodomain-like"/>
    <property type="match status" value="1"/>
</dbReference>
<organism evidence="7 8">
    <name type="scientific">Polaromonas aquatica</name>
    <dbReference type="NCBI Taxonomy" id="332657"/>
    <lineage>
        <taxon>Bacteria</taxon>
        <taxon>Pseudomonadati</taxon>
        <taxon>Pseudomonadota</taxon>
        <taxon>Betaproteobacteria</taxon>
        <taxon>Burkholderiales</taxon>
        <taxon>Comamonadaceae</taxon>
        <taxon>Polaromonas</taxon>
    </lineage>
</organism>
<protein>
    <submittedName>
        <fullName evidence="7">TetR/AcrR family transcriptional regulator</fullName>
    </submittedName>
</protein>
<dbReference type="InterPro" id="IPR001647">
    <property type="entry name" value="HTH_TetR"/>
</dbReference>
<reference evidence="8" key="1">
    <citation type="journal article" date="2019" name="Int. J. Syst. Evol. Microbiol.">
        <title>The Global Catalogue of Microorganisms (GCM) 10K type strain sequencing project: providing services to taxonomists for standard genome sequencing and annotation.</title>
        <authorList>
            <consortium name="The Broad Institute Genomics Platform"/>
            <consortium name="The Broad Institute Genome Sequencing Center for Infectious Disease"/>
            <person name="Wu L."/>
            <person name="Ma J."/>
        </authorList>
    </citation>
    <scope>NUCLEOTIDE SEQUENCE [LARGE SCALE GENOMIC DNA]</scope>
    <source>
        <strain evidence="8">CCUG 39402</strain>
    </source>
</reference>
<dbReference type="Pfam" id="PF00440">
    <property type="entry name" value="TetR_N"/>
    <property type="match status" value="1"/>
</dbReference>
<dbReference type="RefSeq" id="WP_371434812.1">
    <property type="nucleotide sequence ID" value="NZ_JBHSRS010000079.1"/>
</dbReference>
<comment type="caution">
    <text evidence="7">The sequence shown here is derived from an EMBL/GenBank/DDBJ whole genome shotgun (WGS) entry which is preliminary data.</text>
</comment>
<dbReference type="PRINTS" id="PR00455">
    <property type="entry name" value="HTHTETR"/>
</dbReference>
<dbReference type="PANTHER" id="PTHR30055">
    <property type="entry name" value="HTH-TYPE TRANSCRIPTIONAL REGULATOR RUTR"/>
    <property type="match status" value="1"/>
</dbReference>
<dbReference type="InterPro" id="IPR009057">
    <property type="entry name" value="Homeodomain-like_sf"/>
</dbReference>
<dbReference type="Gene3D" id="1.10.357.10">
    <property type="entry name" value="Tetracycline Repressor, domain 2"/>
    <property type="match status" value="1"/>
</dbReference>
<dbReference type="InterPro" id="IPR023772">
    <property type="entry name" value="DNA-bd_HTH_TetR-type_CS"/>
</dbReference>
<dbReference type="Proteomes" id="UP001596270">
    <property type="component" value="Unassembled WGS sequence"/>
</dbReference>